<dbReference type="EMBL" id="BMAV01006856">
    <property type="protein sequence ID" value="GFY49174.1"/>
    <property type="molecule type" value="Genomic_DNA"/>
</dbReference>
<feature type="region of interest" description="Disordered" evidence="1">
    <location>
        <begin position="179"/>
        <end position="270"/>
    </location>
</feature>
<protein>
    <submittedName>
        <fullName evidence="2">Uncharacterized protein</fullName>
    </submittedName>
</protein>
<evidence type="ECO:0000313" key="3">
    <source>
        <dbReference type="Proteomes" id="UP000886998"/>
    </source>
</evidence>
<feature type="compositionally biased region" description="Low complexity" evidence="1">
    <location>
        <begin position="182"/>
        <end position="191"/>
    </location>
</feature>
<organism evidence="2 3">
    <name type="scientific">Trichonephila inaurata madagascariensis</name>
    <dbReference type="NCBI Taxonomy" id="2747483"/>
    <lineage>
        <taxon>Eukaryota</taxon>
        <taxon>Metazoa</taxon>
        <taxon>Ecdysozoa</taxon>
        <taxon>Arthropoda</taxon>
        <taxon>Chelicerata</taxon>
        <taxon>Arachnida</taxon>
        <taxon>Araneae</taxon>
        <taxon>Araneomorphae</taxon>
        <taxon>Entelegynae</taxon>
        <taxon>Araneoidea</taxon>
        <taxon>Nephilidae</taxon>
        <taxon>Trichonephila</taxon>
        <taxon>Trichonephila inaurata</taxon>
    </lineage>
</organism>
<dbReference type="AlphaFoldDB" id="A0A8X7C187"/>
<sequence length="339" mass="39441">MERRIDRHEDRRVCRTTLSSSKIPIWRDMWTQCFEIVKDFPTADLKQSHGVMEMWITIMNQILDFPIRDIGERYNFVYFYCDEPLMDRKKYVPLKWIQMRLRIAGKRITDAIFTGMVKHGLFDMEKLGNFSDSAEAYNQFVQRHLQGHIYSKFWESCIRENPTARKSIKRQQQKYMEDFEMSSSDNSASSAPTHPRQRSRRRNSASSAPIDRKQGLIPRNSASGTHKSRSRSSSSSSSSSNSSSSNNSSSPTRQRSRSSSPSRGPNVAVRTSRRLLFNSKIGPFNSRFVKKAGPRKSVIFIEPTNRNDKDKNLPGNICRGIRRVCRYKDKNTKKIHKFY</sequence>
<proteinExistence type="predicted"/>
<comment type="caution">
    <text evidence="2">The sequence shown here is derived from an EMBL/GenBank/DDBJ whole genome shotgun (WGS) entry which is preliminary data.</text>
</comment>
<keyword evidence="3" id="KW-1185">Reference proteome</keyword>
<reference evidence="2" key="1">
    <citation type="submission" date="2020-08" db="EMBL/GenBank/DDBJ databases">
        <title>Multicomponent nature underlies the extraordinary mechanical properties of spider dragline silk.</title>
        <authorList>
            <person name="Kono N."/>
            <person name="Nakamura H."/>
            <person name="Mori M."/>
            <person name="Yoshida Y."/>
            <person name="Ohtoshi R."/>
            <person name="Malay A.D."/>
            <person name="Moran D.A.P."/>
            <person name="Tomita M."/>
            <person name="Numata K."/>
            <person name="Arakawa K."/>
        </authorList>
    </citation>
    <scope>NUCLEOTIDE SEQUENCE</scope>
</reference>
<gene>
    <name evidence="2" type="primary">AVEN_112027_1</name>
    <name evidence="2" type="ORF">TNIN_285031</name>
</gene>
<evidence type="ECO:0000256" key="1">
    <source>
        <dbReference type="SAM" id="MobiDB-lite"/>
    </source>
</evidence>
<feature type="compositionally biased region" description="Low complexity" evidence="1">
    <location>
        <begin position="231"/>
        <end position="263"/>
    </location>
</feature>
<dbReference type="Proteomes" id="UP000886998">
    <property type="component" value="Unassembled WGS sequence"/>
</dbReference>
<name>A0A8X7C187_9ARAC</name>
<evidence type="ECO:0000313" key="2">
    <source>
        <dbReference type="EMBL" id="GFY49174.1"/>
    </source>
</evidence>
<accession>A0A8X7C187</accession>